<evidence type="ECO:0000313" key="3">
    <source>
        <dbReference type="EMBL" id="OIR19005.1"/>
    </source>
</evidence>
<dbReference type="STRING" id="1888995.BD935_01210"/>
<gene>
    <name evidence="3" type="ORF">BD935_01210</name>
</gene>
<dbReference type="SUPFAM" id="SSF53300">
    <property type="entry name" value="vWA-like"/>
    <property type="match status" value="1"/>
</dbReference>
<keyword evidence="1" id="KW-0812">Transmembrane</keyword>
<feature type="domain" description="DUF58" evidence="2">
    <location>
        <begin position="196"/>
        <end position="350"/>
    </location>
</feature>
<organism evidence="3 4">
    <name type="scientific">Marine Group III euryarchaeote CG-Epi1</name>
    <dbReference type="NCBI Taxonomy" id="1888995"/>
    <lineage>
        <taxon>Archaea</taxon>
        <taxon>Methanobacteriati</taxon>
        <taxon>Thermoplasmatota</taxon>
        <taxon>Thermoplasmata</taxon>
        <taxon>Candidatus Thermoprofundales</taxon>
    </lineage>
</organism>
<evidence type="ECO:0000256" key="1">
    <source>
        <dbReference type="SAM" id="Phobius"/>
    </source>
</evidence>
<dbReference type="EMBL" id="MIZA01000019">
    <property type="protein sequence ID" value="OIR19005.1"/>
    <property type="molecule type" value="Genomic_DNA"/>
</dbReference>
<dbReference type="PANTHER" id="PTHR34351">
    <property type="entry name" value="SLR1927 PROTEIN-RELATED"/>
    <property type="match status" value="1"/>
</dbReference>
<dbReference type="InterPro" id="IPR002881">
    <property type="entry name" value="DUF58"/>
</dbReference>
<evidence type="ECO:0000313" key="4">
    <source>
        <dbReference type="Proteomes" id="UP000183080"/>
    </source>
</evidence>
<keyword evidence="1" id="KW-0472">Membrane</keyword>
<comment type="caution">
    <text evidence="3">The sequence shown here is derived from an EMBL/GenBank/DDBJ whole genome shotgun (WGS) entry which is preliminary data.</text>
</comment>
<sequence>MWTRKAIVYVGSGVILVLFAPFINNLQLFLLGTTILAFVAVHSLVNTRPIDVKISRSFNDDQVFENSSVSIDLVVQNKGRAVGFLEIYDNLPSEVEVQSGLNHSVIRLRKNETVVNQYLLDCRLRGQFRLGNPRLRIYNPSFLFYYESEIESKSSLVVLPQIEEIEGVDLSTDFPKMYQGAMPIRRIGTSGEFYGIREYFPGDDFKNINWRVFGRTRKLMVNQFEREDISDIMIVLDAREITGTGTILRNPLNYSCKAAASLVNFFLRTRNRVGLITYGESVNVISPDTGERHLFKILTALAEIKSAGSLGLHTVLGDLRNFTPRSPVMVISTLENDKTSATALREITARGFKLTVIAPDTLDYDRDSRIISPTVYFTASASLENKITEARSLGARAMRWNPDSVLSTSLAEVIR</sequence>
<feature type="transmembrane region" description="Helical" evidence="1">
    <location>
        <begin position="6"/>
        <end position="23"/>
    </location>
</feature>
<reference evidence="3 4" key="1">
    <citation type="submission" date="2016-08" db="EMBL/GenBank/DDBJ databases">
        <title>New Insights into Marine Group III Euryarchaeota, from dark to light.</title>
        <authorList>
            <person name="Haro-Moreno J.M."/>
            <person name="Rodriguez-Valera F."/>
            <person name="Lopez-Garcia P."/>
            <person name="Moreira D."/>
            <person name="Martin-Cuadrado A.B."/>
        </authorList>
    </citation>
    <scope>NUCLEOTIDE SEQUENCE [LARGE SCALE GENOMIC DNA]</scope>
    <source>
        <strain evidence="3">CG-Epi1</strain>
    </source>
</reference>
<evidence type="ECO:0000259" key="2">
    <source>
        <dbReference type="Pfam" id="PF01882"/>
    </source>
</evidence>
<dbReference type="InterPro" id="IPR036465">
    <property type="entry name" value="vWFA_dom_sf"/>
</dbReference>
<dbReference type="AlphaFoldDB" id="A0A1J5TRQ6"/>
<proteinExistence type="predicted"/>
<dbReference type="Proteomes" id="UP000183080">
    <property type="component" value="Unassembled WGS sequence"/>
</dbReference>
<accession>A0A1J5TRQ6</accession>
<name>A0A1J5TRQ6_9ARCH</name>
<keyword evidence="1" id="KW-1133">Transmembrane helix</keyword>
<dbReference type="Pfam" id="PF01882">
    <property type="entry name" value="DUF58"/>
    <property type="match status" value="1"/>
</dbReference>
<protein>
    <recommendedName>
        <fullName evidence="2">DUF58 domain-containing protein</fullName>
    </recommendedName>
</protein>